<sequence length="337" mass="37148">MWSSLVVLLAASCVCLEQVKIKIKIKTNTKSIDEMSDNSDLRFRRMVGGTLAPHVPWQAMVYLSKNVMNGGFAGGALISDRWVLTAGRNLFVRKSRQDTQGKEPIIPKVYLGITRYSQTNDSKEVAVEKVYLGITRYSQANASKEVAVEKVVLHPGFQSVSDWDNDLALIQLKEPFTLSEAVMPIPLPERGEDLAEAAQEKGIITGWGWGVHFTPAESLKHLVLPVASHSFCKAEYNRGGSTPTIDDNMFCTGDSKYQENVCFGDAGGALAVQDPKDGRVYAAGILSFDKACAVRKYAVYMKLSAYMPWINSVLRGDSEKSASLRSSVMSEMFSRQL</sequence>
<dbReference type="FunFam" id="2.40.10.10:FF:000054">
    <property type="entry name" value="Complement C1r subcomponent"/>
    <property type="match status" value="1"/>
</dbReference>
<evidence type="ECO:0000256" key="3">
    <source>
        <dbReference type="ARBA" id="ARBA00022729"/>
    </source>
</evidence>
<dbReference type="GO" id="GO:0004252">
    <property type="term" value="F:serine-type endopeptidase activity"/>
    <property type="evidence" value="ECO:0007669"/>
    <property type="project" value="InterPro"/>
</dbReference>
<evidence type="ECO:0000256" key="7">
    <source>
        <dbReference type="SAM" id="SignalP"/>
    </source>
</evidence>
<dbReference type="InterPro" id="IPR001254">
    <property type="entry name" value="Trypsin_dom"/>
</dbReference>
<dbReference type="Proteomes" id="UP000472277">
    <property type="component" value="Unassembled WGS sequence"/>
</dbReference>
<dbReference type="PRINTS" id="PR00722">
    <property type="entry name" value="CHYMOTRYPSIN"/>
</dbReference>
<protein>
    <submittedName>
        <fullName evidence="9">Haptoglobin-like</fullName>
    </submittedName>
</protein>
<comment type="similarity">
    <text evidence="6">Belongs to the peptidase S1 family. CLIP subfamily.</text>
</comment>
<organism evidence="9 10">
    <name type="scientific">Salmo trutta</name>
    <name type="common">Brown trout</name>
    <dbReference type="NCBI Taxonomy" id="8032"/>
    <lineage>
        <taxon>Eukaryota</taxon>
        <taxon>Metazoa</taxon>
        <taxon>Chordata</taxon>
        <taxon>Craniata</taxon>
        <taxon>Vertebrata</taxon>
        <taxon>Euteleostomi</taxon>
        <taxon>Actinopterygii</taxon>
        <taxon>Neopterygii</taxon>
        <taxon>Teleostei</taxon>
        <taxon>Protacanthopterygii</taxon>
        <taxon>Salmoniformes</taxon>
        <taxon>Salmonidae</taxon>
        <taxon>Salmoninae</taxon>
        <taxon>Salmo</taxon>
    </lineage>
</organism>
<feature type="domain" description="Peptidase S1" evidence="8">
    <location>
        <begin position="46"/>
        <end position="315"/>
    </location>
</feature>
<evidence type="ECO:0000256" key="2">
    <source>
        <dbReference type="ARBA" id="ARBA00022525"/>
    </source>
</evidence>
<reference evidence="9" key="1">
    <citation type="submission" date="2025-08" db="UniProtKB">
        <authorList>
            <consortium name="Ensembl"/>
        </authorList>
    </citation>
    <scope>IDENTIFICATION</scope>
</reference>
<dbReference type="PANTHER" id="PTHR24256">
    <property type="entry name" value="TRYPTASE-RELATED"/>
    <property type="match status" value="1"/>
</dbReference>
<feature type="signal peptide" evidence="7">
    <location>
        <begin position="1"/>
        <end position="16"/>
    </location>
</feature>
<proteinExistence type="inferred from homology"/>
<dbReference type="AlphaFoldDB" id="A0A674AGZ3"/>
<keyword evidence="5" id="KW-0325">Glycoprotein</keyword>
<evidence type="ECO:0000313" key="9">
    <source>
        <dbReference type="Ensembl" id="ENSSTUP00000058162.1"/>
    </source>
</evidence>
<dbReference type="InterPro" id="IPR051487">
    <property type="entry name" value="Ser/Thr_Proteases_Immune/Dev"/>
</dbReference>
<evidence type="ECO:0000256" key="4">
    <source>
        <dbReference type="ARBA" id="ARBA00023157"/>
    </source>
</evidence>
<feature type="chain" id="PRO_5025352264" evidence="7">
    <location>
        <begin position="17"/>
        <end position="337"/>
    </location>
</feature>
<dbReference type="SMART" id="SM00020">
    <property type="entry name" value="Tryp_SPc"/>
    <property type="match status" value="1"/>
</dbReference>
<dbReference type="GeneTree" id="ENSGT00940000173513"/>
<keyword evidence="2" id="KW-0964">Secreted</keyword>
<comment type="subcellular location">
    <subcellularLocation>
        <location evidence="1">Secreted</location>
    </subcellularLocation>
</comment>
<accession>A0A674AGZ3</accession>
<name>A0A674AGZ3_SALTR</name>
<reference evidence="9" key="2">
    <citation type="submission" date="2025-09" db="UniProtKB">
        <authorList>
            <consortium name="Ensembl"/>
        </authorList>
    </citation>
    <scope>IDENTIFICATION</scope>
</reference>
<dbReference type="InterPro" id="IPR043504">
    <property type="entry name" value="Peptidase_S1_PA_chymotrypsin"/>
</dbReference>
<dbReference type="PROSITE" id="PS50240">
    <property type="entry name" value="TRYPSIN_DOM"/>
    <property type="match status" value="1"/>
</dbReference>
<dbReference type="InterPro" id="IPR001314">
    <property type="entry name" value="Peptidase_S1A"/>
</dbReference>
<dbReference type="InterPro" id="IPR009003">
    <property type="entry name" value="Peptidase_S1_PA"/>
</dbReference>
<gene>
    <name evidence="9" type="primary">LOC115186353</name>
</gene>
<dbReference type="SUPFAM" id="SSF50494">
    <property type="entry name" value="Trypsin-like serine proteases"/>
    <property type="match status" value="1"/>
</dbReference>
<evidence type="ECO:0000259" key="8">
    <source>
        <dbReference type="PROSITE" id="PS50240"/>
    </source>
</evidence>
<evidence type="ECO:0000256" key="1">
    <source>
        <dbReference type="ARBA" id="ARBA00004613"/>
    </source>
</evidence>
<dbReference type="Pfam" id="PF00089">
    <property type="entry name" value="Trypsin"/>
    <property type="match status" value="2"/>
</dbReference>
<dbReference type="Gene3D" id="2.40.10.10">
    <property type="entry name" value="Trypsin-like serine proteases"/>
    <property type="match status" value="1"/>
</dbReference>
<evidence type="ECO:0000313" key="10">
    <source>
        <dbReference type="Proteomes" id="UP000472277"/>
    </source>
</evidence>
<keyword evidence="3 7" id="KW-0732">Signal</keyword>
<evidence type="ECO:0000256" key="6">
    <source>
        <dbReference type="ARBA" id="ARBA00024195"/>
    </source>
</evidence>
<dbReference type="GO" id="GO:0005576">
    <property type="term" value="C:extracellular region"/>
    <property type="evidence" value="ECO:0007669"/>
    <property type="project" value="UniProtKB-SubCell"/>
</dbReference>
<dbReference type="CDD" id="cd00190">
    <property type="entry name" value="Tryp_SPc"/>
    <property type="match status" value="1"/>
</dbReference>
<evidence type="ECO:0000256" key="5">
    <source>
        <dbReference type="ARBA" id="ARBA00023180"/>
    </source>
</evidence>
<keyword evidence="10" id="KW-1185">Reference proteome</keyword>
<dbReference type="Ensembl" id="ENSSTUT00000061034.1">
    <property type="protein sequence ID" value="ENSSTUP00000058162.1"/>
    <property type="gene ID" value="ENSSTUG00000024903.1"/>
</dbReference>
<dbReference type="InParanoid" id="A0A674AGZ3"/>
<dbReference type="GO" id="GO:0006508">
    <property type="term" value="P:proteolysis"/>
    <property type="evidence" value="ECO:0007669"/>
    <property type="project" value="InterPro"/>
</dbReference>
<keyword evidence="4" id="KW-1015">Disulfide bond</keyword>